<dbReference type="InParanoid" id="K1VBU5"/>
<evidence type="ECO:0000256" key="5">
    <source>
        <dbReference type="ARBA" id="ARBA00023136"/>
    </source>
</evidence>
<dbReference type="OrthoDB" id="161814at2759"/>
<keyword evidence="3 6" id="KW-0812">Transmembrane</keyword>
<dbReference type="GO" id="GO:0005375">
    <property type="term" value="F:copper ion transmembrane transporter activity"/>
    <property type="evidence" value="ECO:0007669"/>
    <property type="project" value="UniProtKB-UniRule"/>
</dbReference>
<gene>
    <name evidence="7" type="ORF">A1Q2_04229</name>
</gene>
<keyword evidence="5 6" id="KW-0472">Membrane</keyword>
<dbReference type="PANTHER" id="PTHR12483">
    <property type="entry name" value="SOLUTE CARRIER FAMILY 31 COPPER TRANSPORTERS"/>
    <property type="match status" value="1"/>
</dbReference>
<evidence type="ECO:0000256" key="1">
    <source>
        <dbReference type="ARBA" id="ARBA00004141"/>
    </source>
</evidence>
<dbReference type="AlphaFoldDB" id="K1VBU5"/>
<keyword evidence="8" id="KW-1185">Reference proteome</keyword>
<evidence type="ECO:0000256" key="6">
    <source>
        <dbReference type="RuleBase" id="RU367022"/>
    </source>
</evidence>
<keyword evidence="6" id="KW-0813">Transport</keyword>
<protein>
    <recommendedName>
        <fullName evidence="6">Copper transport protein</fullName>
    </recommendedName>
</protein>
<evidence type="ECO:0000313" key="7">
    <source>
        <dbReference type="EMBL" id="EKD01480.1"/>
    </source>
</evidence>
<dbReference type="EMBL" id="AMBO01000315">
    <property type="protein sequence ID" value="EKD01480.1"/>
    <property type="molecule type" value="Genomic_DNA"/>
</dbReference>
<dbReference type="eggNOG" id="KOG3386">
    <property type="taxonomic scope" value="Eukaryota"/>
</dbReference>
<dbReference type="FunCoup" id="K1VBU5">
    <property type="interactions" value="10"/>
</dbReference>
<keyword evidence="6" id="KW-0186">Copper</keyword>
<organism evidence="7 8">
    <name type="scientific">Trichosporon asahii var. asahii (strain CBS 8904)</name>
    <name type="common">Yeast</name>
    <dbReference type="NCBI Taxonomy" id="1220162"/>
    <lineage>
        <taxon>Eukaryota</taxon>
        <taxon>Fungi</taxon>
        <taxon>Dikarya</taxon>
        <taxon>Basidiomycota</taxon>
        <taxon>Agaricomycotina</taxon>
        <taxon>Tremellomycetes</taxon>
        <taxon>Trichosporonales</taxon>
        <taxon>Trichosporonaceae</taxon>
        <taxon>Trichosporon</taxon>
    </lineage>
</organism>
<evidence type="ECO:0000256" key="3">
    <source>
        <dbReference type="ARBA" id="ARBA00022692"/>
    </source>
</evidence>
<dbReference type="STRING" id="1220162.K1VBU5"/>
<accession>K1VBU5</accession>
<dbReference type="Proteomes" id="UP000006757">
    <property type="component" value="Unassembled WGS sequence"/>
</dbReference>
<evidence type="ECO:0000256" key="4">
    <source>
        <dbReference type="ARBA" id="ARBA00022989"/>
    </source>
</evidence>
<keyword evidence="6" id="KW-0406">Ion transport</keyword>
<keyword evidence="6" id="KW-0187">Copper transport</keyword>
<sequence>MDHSGHDMGGMSAAVSASMTGMAGMGHASATGSAMASASTAAASGGHSMGGMGGMGGNACKKVSMLWNWNTIDSCFLAKSWHVTSKGMFAGSVLGVFFLCMAIEAWRRLAREFDRRVAAQAAIRREKKDLKGLGSSGGIRANYIHHVVRSLLYGVQFAAAFLV</sequence>
<evidence type="ECO:0000256" key="2">
    <source>
        <dbReference type="ARBA" id="ARBA00006921"/>
    </source>
</evidence>
<evidence type="ECO:0000313" key="8">
    <source>
        <dbReference type="Proteomes" id="UP000006757"/>
    </source>
</evidence>
<feature type="transmembrane region" description="Helical" evidence="6">
    <location>
        <begin position="87"/>
        <end position="106"/>
    </location>
</feature>
<proteinExistence type="inferred from homology"/>
<dbReference type="Pfam" id="PF04145">
    <property type="entry name" value="Ctr"/>
    <property type="match status" value="1"/>
</dbReference>
<dbReference type="GO" id="GO:0016020">
    <property type="term" value="C:membrane"/>
    <property type="evidence" value="ECO:0007669"/>
    <property type="project" value="UniProtKB-SubCell"/>
</dbReference>
<name>K1VBU5_TRIAC</name>
<comment type="subcellular location">
    <subcellularLocation>
        <location evidence="1 6">Membrane</location>
        <topology evidence="1 6">Multi-pass membrane protein</topology>
    </subcellularLocation>
</comment>
<comment type="similarity">
    <text evidence="2 6">Belongs to the copper transporter (Ctr) (TC 1.A.56) family. SLC31A subfamily.</text>
</comment>
<keyword evidence="4 6" id="KW-1133">Transmembrane helix</keyword>
<dbReference type="PANTHER" id="PTHR12483:SF73">
    <property type="entry name" value="COPPER TRANSPORT PROTEIN CTR3"/>
    <property type="match status" value="1"/>
</dbReference>
<dbReference type="InterPro" id="IPR007274">
    <property type="entry name" value="Cop_transporter"/>
</dbReference>
<dbReference type="HOGENOM" id="CLU_1628223_0_0_1"/>
<reference evidence="7 8" key="1">
    <citation type="journal article" date="2012" name="Eukaryot. Cell">
        <title>Genome sequence of the Trichosporon asahii environmental strain CBS 8904.</title>
        <authorList>
            <person name="Yang R.Y."/>
            <person name="Li H.T."/>
            <person name="Zhu H."/>
            <person name="Zhou G.P."/>
            <person name="Wang M."/>
            <person name="Wang L."/>
        </authorList>
    </citation>
    <scope>NUCLEOTIDE SEQUENCE [LARGE SCALE GENOMIC DNA]</scope>
    <source>
        <strain evidence="7 8">CBS 8904</strain>
    </source>
</reference>
<comment type="caution">
    <text evidence="7">The sequence shown here is derived from an EMBL/GenBank/DDBJ whole genome shotgun (WGS) entry which is preliminary data.</text>
</comment>